<feature type="chain" id="PRO_5045947973" evidence="1">
    <location>
        <begin position="30"/>
        <end position="232"/>
    </location>
</feature>
<evidence type="ECO:0000256" key="1">
    <source>
        <dbReference type="SAM" id="SignalP"/>
    </source>
</evidence>
<name>A0ABP5JFL2_9ACTN</name>
<organism evidence="2 3">
    <name type="scientific">Nocardioides furvisabuli</name>
    <dbReference type="NCBI Taxonomy" id="375542"/>
    <lineage>
        <taxon>Bacteria</taxon>
        <taxon>Bacillati</taxon>
        <taxon>Actinomycetota</taxon>
        <taxon>Actinomycetes</taxon>
        <taxon>Propionibacteriales</taxon>
        <taxon>Nocardioidaceae</taxon>
        <taxon>Nocardioides</taxon>
    </lineage>
</organism>
<feature type="signal peptide" evidence="1">
    <location>
        <begin position="1"/>
        <end position="29"/>
    </location>
</feature>
<evidence type="ECO:0000313" key="3">
    <source>
        <dbReference type="Proteomes" id="UP001501161"/>
    </source>
</evidence>
<dbReference type="Proteomes" id="UP001501161">
    <property type="component" value="Unassembled WGS sequence"/>
</dbReference>
<protein>
    <submittedName>
        <fullName evidence="2">Uncharacterized protein</fullName>
    </submittedName>
</protein>
<accession>A0ABP5JFL2</accession>
<proteinExistence type="predicted"/>
<reference evidence="3" key="1">
    <citation type="journal article" date="2019" name="Int. J. Syst. Evol. Microbiol.">
        <title>The Global Catalogue of Microorganisms (GCM) 10K type strain sequencing project: providing services to taxonomists for standard genome sequencing and annotation.</title>
        <authorList>
            <consortium name="The Broad Institute Genomics Platform"/>
            <consortium name="The Broad Institute Genome Sequencing Center for Infectious Disease"/>
            <person name="Wu L."/>
            <person name="Ma J."/>
        </authorList>
    </citation>
    <scope>NUCLEOTIDE SEQUENCE [LARGE SCALE GENOMIC DNA]</scope>
    <source>
        <strain evidence="3">JCM 13813</strain>
    </source>
</reference>
<evidence type="ECO:0000313" key="2">
    <source>
        <dbReference type="EMBL" id="GAA2117352.1"/>
    </source>
</evidence>
<gene>
    <name evidence="2" type="ORF">GCM10009726_37510</name>
</gene>
<dbReference type="RefSeq" id="WP_231250684.1">
    <property type="nucleotide sequence ID" value="NZ_BAAAMQ010000017.1"/>
</dbReference>
<sequence>MRITRLVAGTVTAGLLGITPIAISAPAQASDNLTTTTTASPSEAALVYGDDFYVNVEVIGSDGLSVPYGTSTLYAMPAGSAAWEPVATGTFAGSDFYDVKPRANTVYKVVFGGYAATSQYQDNYAASESAPFTVSVARKMTIKNPRGTFVKGKISPDYKKKKVLIQKKVGKKWKKFRTLRTNKKSKFQITLPATRKRTYWRFLAKGNAEFATATFEGSTIRYRSAAPRVTVR</sequence>
<keyword evidence="3" id="KW-1185">Reference proteome</keyword>
<keyword evidence="1" id="KW-0732">Signal</keyword>
<dbReference type="EMBL" id="BAAAMQ010000017">
    <property type="protein sequence ID" value="GAA2117352.1"/>
    <property type="molecule type" value="Genomic_DNA"/>
</dbReference>
<comment type="caution">
    <text evidence="2">The sequence shown here is derived from an EMBL/GenBank/DDBJ whole genome shotgun (WGS) entry which is preliminary data.</text>
</comment>